<dbReference type="InterPro" id="IPR003439">
    <property type="entry name" value="ABC_transporter-like_ATP-bd"/>
</dbReference>
<dbReference type="Pfam" id="PF08352">
    <property type="entry name" value="oligo_HPY"/>
    <property type="match status" value="1"/>
</dbReference>
<reference evidence="5 6" key="1">
    <citation type="submission" date="2007-08" db="EMBL/GenBank/DDBJ databases">
        <title>Complete sequence of Roseiflexus castenholzii DSM 13941.</title>
        <authorList>
            <consortium name="US DOE Joint Genome Institute"/>
            <person name="Copeland A."/>
            <person name="Lucas S."/>
            <person name="Lapidus A."/>
            <person name="Barry K."/>
            <person name="Glavina del Rio T."/>
            <person name="Dalin E."/>
            <person name="Tice H."/>
            <person name="Pitluck S."/>
            <person name="Thompson L.S."/>
            <person name="Brettin T."/>
            <person name="Bruce D."/>
            <person name="Detter J.C."/>
            <person name="Han C."/>
            <person name="Tapia R."/>
            <person name="Schmutz J."/>
            <person name="Larimer F."/>
            <person name="Land M."/>
            <person name="Hauser L."/>
            <person name="Kyrpides N."/>
            <person name="Mikhailova N."/>
            <person name="Bryant D.A."/>
            <person name="Hanada S."/>
            <person name="Tsukatani Y."/>
            <person name="Richardson P."/>
        </authorList>
    </citation>
    <scope>NUCLEOTIDE SEQUENCE [LARGE SCALE GENOMIC DNA]</scope>
    <source>
        <strain evidence="6">DSM 13941 / HLO8</strain>
    </source>
</reference>
<dbReference type="RefSeq" id="WP_012119447.1">
    <property type="nucleotide sequence ID" value="NC_009767.1"/>
</dbReference>
<dbReference type="InterPro" id="IPR027417">
    <property type="entry name" value="P-loop_NTPase"/>
</dbReference>
<dbReference type="EMBL" id="CP000804">
    <property type="protein sequence ID" value="ABU57017.1"/>
    <property type="molecule type" value="Genomic_DNA"/>
</dbReference>
<dbReference type="CDD" id="cd03257">
    <property type="entry name" value="ABC_NikE_OppD_transporters"/>
    <property type="match status" value="1"/>
</dbReference>
<protein>
    <submittedName>
        <fullName evidence="5">Oligopeptide/dipeptide ABC transporter, ATPase subunit</fullName>
    </submittedName>
</protein>
<dbReference type="SUPFAM" id="SSF52540">
    <property type="entry name" value="P-loop containing nucleoside triphosphate hydrolases"/>
    <property type="match status" value="1"/>
</dbReference>
<dbReference type="GO" id="GO:0016887">
    <property type="term" value="F:ATP hydrolysis activity"/>
    <property type="evidence" value="ECO:0007669"/>
    <property type="project" value="InterPro"/>
</dbReference>
<dbReference type="AlphaFoldDB" id="A7NHS0"/>
<dbReference type="Pfam" id="PF00005">
    <property type="entry name" value="ABC_tran"/>
    <property type="match status" value="1"/>
</dbReference>
<dbReference type="PROSITE" id="PS50893">
    <property type="entry name" value="ABC_TRANSPORTER_2"/>
    <property type="match status" value="1"/>
</dbReference>
<dbReference type="InterPro" id="IPR017871">
    <property type="entry name" value="ABC_transporter-like_CS"/>
</dbReference>
<dbReference type="HOGENOM" id="CLU_000604_1_23_0"/>
<dbReference type="SMART" id="SM00382">
    <property type="entry name" value="AAA"/>
    <property type="match status" value="1"/>
</dbReference>
<feature type="domain" description="ABC transporter" evidence="4">
    <location>
        <begin position="5"/>
        <end position="251"/>
    </location>
</feature>
<organism evidence="5 6">
    <name type="scientific">Roseiflexus castenholzii (strain DSM 13941 / HLO8)</name>
    <dbReference type="NCBI Taxonomy" id="383372"/>
    <lineage>
        <taxon>Bacteria</taxon>
        <taxon>Bacillati</taxon>
        <taxon>Chloroflexota</taxon>
        <taxon>Chloroflexia</taxon>
        <taxon>Chloroflexales</taxon>
        <taxon>Roseiflexineae</taxon>
        <taxon>Roseiflexaceae</taxon>
        <taxon>Roseiflexus</taxon>
    </lineage>
</organism>
<name>A7NHS0_ROSCS</name>
<keyword evidence="1" id="KW-0813">Transport</keyword>
<dbReference type="PANTHER" id="PTHR43230">
    <property type="entry name" value="ABC-TYPE DIPEPTIDE/OLIGOPEPTIDE TRANSPORT SYSTEM, ATPASE COMPONENT"/>
    <property type="match status" value="1"/>
</dbReference>
<dbReference type="NCBIfam" id="TIGR01727">
    <property type="entry name" value="oligo_HPY"/>
    <property type="match status" value="1"/>
</dbReference>
<keyword evidence="6" id="KW-1185">Reference proteome</keyword>
<dbReference type="OrthoDB" id="9806285at2"/>
<dbReference type="GO" id="GO:0005524">
    <property type="term" value="F:ATP binding"/>
    <property type="evidence" value="ECO:0007669"/>
    <property type="project" value="UniProtKB-KW"/>
</dbReference>
<dbReference type="PROSITE" id="PS00211">
    <property type="entry name" value="ABC_TRANSPORTER_1"/>
    <property type="match status" value="1"/>
</dbReference>
<evidence type="ECO:0000256" key="2">
    <source>
        <dbReference type="ARBA" id="ARBA00022741"/>
    </source>
</evidence>
<dbReference type="InterPro" id="IPR003593">
    <property type="entry name" value="AAA+_ATPase"/>
</dbReference>
<dbReference type="InterPro" id="IPR013563">
    <property type="entry name" value="Oligopep_ABC_C"/>
</dbReference>
<gene>
    <name evidence="5" type="ordered locus">Rcas_0902</name>
</gene>
<dbReference type="eggNOG" id="COG4608">
    <property type="taxonomic scope" value="Bacteria"/>
</dbReference>
<accession>A7NHS0</accession>
<dbReference type="PANTHER" id="PTHR43230:SF1">
    <property type="entry name" value="OLIGOPEPTIDE ABC TRANSPORTER, ATP-BINDING PROTEIN"/>
    <property type="match status" value="1"/>
</dbReference>
<evidence type="ECO:0000313" key="5">
    <source>
        <dbReference type="EMBL" id="ABU57017.1"/>
    </source>
</evidence>
<evidence type="ECO:0000313" key="6">
    <source>
        <dbReference type="Proteomes" id="UP000000263"/>
    </source>
</evidence>
<dbReference type="STRING" id="383372.Rcas_0902"/>
<sequence length="335" mass="37650">MEKLLEVENLTKIFTLGSVISRVKITAVDDVSFFIKPAEIFALAGESGCGKSTTARIIMGFERATSGAIIHNGRREGKNEKVWFTEGIQAIFQDPFATFNPLRTVERYFFETIQNYRLATSRQGAIERIDAKLRLVGLTYDDLAGKYPSEFSGGQLQRISIARALLTDPKLIIADEPVSMVDASLRMSIVNLFKRLRDEFGVSVLYITHDLATAYYVCDRIAIMFRGKIVEIGTVEQVLMAPKHPYTQLLRASIPEADPQRRWQGVIRLSDVEQEEYLRQGCRFAGRCPHAMDVCRRVTPPLFEIDGAQVACHLYAEAPRNDEVLIASQGDIDHA</sequence>
<keyword evidence="3" id="KW-0067">ATP-binding</keyword>
<evidence type="ECO:0000256" key="1">
    <source>
        <dbReference type="ARBA" id="ARBA00022448"/>
    </source>
</evidence>
<proteinExistence type="predicted"/>
<keyword evidence="2" id="KW-0547">Nucleotide-binding</keyword>
<evidence type="ECO:0000259" key="4">
    <source>
        <dbReference type="PROSITE" id="PS50893"/>
    </source>
</evidence>
<dbReference type="KEGG" id="rca:Rcas_0902"/>
<evidence type="ECO:0000256" key="3">
    <source>
        <dbReference type="ARBA" id="ARBA00022840"/>
    </source>
</evidence>
<dbReference type="GO" id="GO:0015833">
    <property type="term" value="P:peptide transport"/>
    <property type="evidence" value="ECO:0007669"/>
    <property type="project" value="InterPro"/>
</dbReference>
<dbReference type="Proteomes" id="UP000000263">
    <property type="component" value="Chromosome"/>
</dbReference>
<dbReference type="Gene3D" id="3.40.50.300">
    <property type="entry name" value="P-loop containing nucleotide triphosphate hydrolases"/>
    <property type="match status" value="1"/>
</dbReference>